<keyword evidence="5" id="KW-0564">Palmitate</keyword>
<reference evidence="8 9" key="1">
    <citation type="journal article" date="2022" name="Int. J. Syst. Evol. Microbiol.">
        <title>Prevotella herbatica sp. nov., a plant polysaccharide-decomposing anaerobic bacterium isolated from a methanogenic reactor.</title>
        <authorList>
            <person name="Uek A."/>
            <person name="Tonouchi A."/>
            <person name="Kaku N."/>
            <person name="Ueki K."/>
        </authorList>
    </citation>
    <scope>NUCLEOTIDE SEQUENCE [LARGE SCALE GENOMIC DNA]</scope>
    <source>
        <strain evidence="8 9">WR041</strain>
    </source>
</reference>
<name>A0ABM7P060_9BACT</name>
<evidence type="ECO:0000256" key="3">
    <source>
        <dbReference type="ARBA" id="ARBA00022729"/>
    </source>
</evidence>
<dbReference type="Proteomes" id="UP001319045">
    <property type="component" value="Chromosome"/>
</dbReference>
<evidence type="ECO:0000256" key="7">
    <source>
        <dbReference type="ARBA" id="ARBA00023288"/>
    </source>
</evidence>
<evidence type="ECO:0000256" key="6">
    <source>
        <dbReference type="ARBA" id="ARBA00023237"/>
    </source>
</evidence>
<evidence type="ECO:0000256" key="5">
    <source>
        <dbReference type="ARBA" id="ARBA00023139"/>
    </source>
</evidence>
<comment type="similarity">
    <text evidence="2">Belongs to the bacteroidetes fimbrillin superfamily. FimB/Mfa2 family.</text>
</comment>
<keyword evidence="3" id="KW-0732">Signal</keyword>
<keyword evidence="4" id="KW-0472">Membrane</keyword>
<evidence type="ECO:0000256" key="2">
    <source>
        <dbReference type="ARBA" id="ARBA00007248"/>
    </source>
</evidence>
<dbReference type="InterPro" id="IPR014941">
    <property type="entry name" value="FimB/Mfa2/Mfa3"/>
</dbReference>
<sequence>MSQTDSVGNALTAKVKGNMMAYLFIDGKFDRIVTSDPDSSYKISYDGRNGNASLVAIGSSDKDSAQIFTPAVGSDMNSISVSVKRDPITGEYILPSSLYYGTYAISSQSAGMSAVYGNIVMKKKPATVHVVIRQLKEFFGDRDYKVVLSGFRSTMTFAGQITGDSIEYSPSAVFDTSNQLVTSSINTFPTMQNEYVTVSVFSNPDGSGKSRSSMTQLIWSTNRDSYGNRVTLNSGDDKVIIVDCSSKQLILNVMPWSEYLQHVVIP</sequence>
<dbReference type="Pfam" id="PF08842">
    <property type="entry name" value="Mfa2"/>
    <property type="match status" value="1"/>
</dbReference>
<evidence type="ECO:0000313" key="8">
    <source>
        <dbReference type="EMBL" id="BCS86142.1"/>
    </source>
</evidence>
<comment type="subcellular location">
    <subcellularLocation>
        <location evidence="1">Cell outer membrane</location>
    </subcellularLocation>
</comment>
<gene>
    <name evidence="8" type="ORF">prwr041_20350</name>
</gene>
<dbReference type="EMBL" id="AP024484">
    <property type="protein sequence ID" value="BCS86142.1"/>
    <property type="molecule type" value="Genomic_DNA"/>
</dbReference>
<accession>A0ABM7P060</accession>
<protein>
    <submittedName>
        <fullName evidence="8">FimB/Mfa2 family fimbrial subunit</fullName>
    </submittedName>
</protein>
<keyword evidence="9" id="KW-1185">Reference proteome</keyword>
<organism evidence="8 9">
    <name type="scientific">Prevotella herbatica</name>
    <dbReference type="NCBI Taxonomy" id="2801997"/>
    <lineage>
        <taxon>Bacteria</taxon>
        <taxon>Pseudomonadati</taxon>
        <taxon>Bacteroidota</taxon>
        <taxon>Bacteroidia</taxon>
        <taxon>Bacteroidales</taxon>
        <taxon>Prevotellaceae</taxon>
        <taxon>Prevotella</taxon>
    </lineage>
</organism>
<keyword evidence="6" id="KW-0998">Cell outer membrane</keyword>
<proteinExistence type="inferred from homology"/>
<keyword evidence="7" id="KW-0449">Lipoprotein</keyword>
<evidence type="ECO:0000256" key="4">
    <source>
        <dbReference type="ARBA" id="ARBA00023136"/>
    </source>
</evidence>
<evidence type="ECO:0000313" key="9">
    <source>
        <dbReference type="Proteomes" id="UP001319045"/>
    </source>
</evidence>
<evidence type="ECO:0000256" key="1">
    <source>
        <dbReference type="ARBA" id="ARBA00004442"/>
    </source>
</evidence>